<keyword evidence="5" id="KW-1185">Reference proteome</keyword>
<dbReference type="SUPFAM" id="SSF52096">
    <property type="entry name" value="ClpP/crotonase"/>
    <property type="match status" value="1"/>
</dbReference>
<dbReference type="InterPro" id="IPR029045">
    <property type="entry name" value="ClpP/crotonase-like_dom_sf"/>
</dbReference>
<feature type="transmembrane region" description="Helical" evidence="1">
    <location>
        <begin position="85"/>
        <end position="107"/>
    </location>
</feature>
<feature type="transmembrane region" description="Helical" evidence="1">
    <location>
        <begin position="60"/>
        <end position="78"/>
    </location>
</feature>
<dbReference type="EMBL" id="JEOB01000004">
    <property type="protein sequence ID" value="EXM38117.1"/>
    <property type="molecule type" value="Genomic_DNA"/>
</dbReference>
<dbReference type="PATRIC" id="fig|1341156.4.peg.3130"/>
<dbReference type="PANTHER" id="PTHR32060:SF30">
    <property type="entry name" value="CARBOXY-TERMINAL PROCESSING PROTEASE CTPA"/>
    <property type="match status" value="1"/>
</dbReference>
<dbReference type="RefSeq" id="WP_037290313.1">
    <property type="nucleotide sequence ID" value="NZ_JEOB01000004.1"/>
</dbReference>
<dbReference type="GO" id="GO:0030288">
    <property type="term" value="C:outer membrane-bounded periplasmic space"/>
    <property type="evidence" value="ECO:0007669"/>
    <property type="project" value="TreeGrafter"/>
</dbReference>
<comment type="caution">
    <text evidence="4">The sequence shown here is derived from an EMBL/GenBank/DDBJ whole genome shotgun (WGS) entry which is preliminary data.</text>
</comment>
<sequence>MSKLETLDIVTLVLLPLMSGGLWFMAGYADRVKNSKWRLLWLIPVASCFLIVYVGGVEKLLIPAYLGAVILVAGFFIPKKKTRRAVSAVSWVLVLISLPMCLFNKAYRSVDYVSDFKEGFESMKAHYVLAEHKEVDWDALYEKYLPEFKAANKAHDKVANEIAWYKFCAEFHDGHVNFGSDEKTRDAAYARVSGNDYGLVICTLSDGRTVAAETDSSLEKLGIHNGTEIVSWNGMTPAEADEHNEMKQLYTFADSNNEKFFEGMFAAGTGGDSVQAVIKDDSGTEKTVTIDKLSDNYYERAKEAYKKLLNGMNVGHMTITKINDTTACLRIKTMSFDSISEKDKHKKMKEELREQILDAKKEGVRDIIIDIRENNGGSGTMVKAIGELFAPEGEHYYVTDAYFDHENKCYVSEGDGKWKTAGDVFVDGENILGDEGRIVLLVGSYSVSAADHLTKLMSGFENTTVMGFTGPLGSAQGVSPIKLKSGTFSYSSSLMLNKDGTVYIDCGTDYNADDDAEVIVPFDEKAFREIFDEGNDYLMDTAVKYLEEMKR</sequence>
<evidence type="ECO:0000256" key="1">
    <source>
        <dbReference type="SAM" id="Phobius"/>
    </source>
</evidence>
<dbReference type="GO" id="GO:0004175">
    <property type="term" value="F:endopeptidase activity"/>
    <property type="evidence" value="ECO:0007669"/>
    <property type="project" value="TreeGrafter"/>
</dbReference>
<feature type="domain" description="Tricorn protease C1" evidence="3">
    <location>
        <begin position="114"/>
        <end position="155"/>
    </location>
</feature>
<proteinExistence type="predicted"/>
<evidence type="ECO:0000313" key="4">
    <source>
        <dbReference type="EMBL" id="EXM38117.1"/>
    </source>
</evidence>
<dbReference type="Gene3D" id="3.30.750.44">
    <property type="match status" value="1"/>
</dbReference>
<accession>A0A011UY26</accession>
<dbReference type="Gene3D" id="3.90.226.10">
    <property type="entry name" value="2-enoyl-CoA Hydratase, Chain A, domain 1"/>
    <property type="match status" value="1"/>
</dbReference>
<feature type="transmembrane region" description="Helical" evidence="1">
    <location>
        <begin position="6"/>
        <end position="25"/>
    </location>
</feature>
<dbReference type="Proteomes" id="UP000021369">
    <property type="component" value="Unassembled WGS sequence"/>
</dbReference>
<evidence type="ECO:0000313" key="5">
    <source>
        <dbReference type="Proteomes" id="UP000021369"/>
    </source>
</evidence>
<keyword evidence="1" id="KW-1133">Transmembrane helix</keyword>
<gene>
    <name evidence="4" type="ORF">RASY3_17645</name>
</gene>
<feature type="transmembrane region" description="Helical" evidence="1">
    <location>
        <begin position="37"/>
        <end position="54"/>
    </location>
</feature>
<protein>
    <submittedName>
        <fullName evidence="4">Peptidase S41</fullName>
    </submittedName>
</protein>
<dbReference type="Pfam" id="PF03572">
    <property type="entry name" value="Peptidase_S41"/>
    <property type="match status" value="1"/>
</dbReference>
<dbReference type="OrthoDB" id="9812068at2"/>
<dbReference type="InterPro" id="IPR028204">
    <property type="entry name" value="Tricorn_C1"/>
</dbReference>
<evidence type="ECO:0000259" key="3">
    <source>
        <dbReference type="Pfam" id="PF14684"/>
    </source>
</evidence>
<keyword evidence="1" id="KW-0472">Membrane</keyword>
<dbReference type="PANTHER" id="PTHR32060">
    <property type="entry name" value="TAIL-SPECIFIC PROTEASE"/>
    <property type="match status" value="1"/>
</dbReference>
<keyword evidence="1" id="KW-0812">Transmembrane</keyword>
<feature type="domain" description="Tail specific protease" evidence="2">
    <location>
        <begin position="327"/>
        <end position="501"/>
    </location>
</feature>
<dbReference type="InterPro" id="IPR005151">
    <property type="entry name" value="Tail-specific_protease"/>
</dbReference>
<dbReference type="GO" id="GO:0006508">
    <property type="term" value="P:proteolysis"/>
    <property type="evidence" value="ECO:0007669"/>
    <property type="project" value="InterPro"/>
</dbReference>
<dbReference type="GO" id="GO:0008236">
    <property type="term" value="F:serine-type peptidase activity"/>
    <property type="evidence" value="ECO:0007669"/>
    <property type="project" value="InterPro"/>
</dbReference>
<reference evidence="4 5" key="1">
    <citation type="submission" date="2013-06" db="EMBL/GenBank/DDBJ databases">
        <title>Rumen cellulosomics: divergent fiber-degrading strategies revealed by comparative genome-wide analysis of six Ruminococcal strains.</title>
        <authorList>
            <person name="Dassa B."/>
            <person name="Borovok I."/>
            <person name="Lamed R."/>
            <person name="Flint H."/>
            <person name="Yeoman C.J."/>
            <person name="White B."/>
            <person name="Bayer E.A."/>
        </authorList>
    </citation>
    <scope>NUCLEOTIDE SEQUENCE [LARGE SCALE GENOMIC DNA]</scope>
    <source>
        <strain evidence="4 5">SY3</strain>
    </source>
</reference>
<dbReference type="GO" id="GO:0007165">
    <property type="term" value="P:signal transduction"/>
    <property type="evidence" value="ECO:0007669"/>
    <property type="project" value="TreeGrafter"/>
</dbReference>
<organism evidence="4 5">
    <name type="scientific">Ruminococcus albus SY3</name>
    <dbReference type="NCBI Taxonomy" id="1341156"/>
    <lineage>
        <taxon>Bacteria</taxon>
        <taxon>Bacillati</taxon>
        <taxon>Bacillota</taxon>
        <taxon>Clostridia</taxon>
        <taxon>Eubacteriales</taxon>
        <taxon>Oscillospiraceae</taxon>
        <taxon>Ruminococcus</taxon>
    </lineage>
</organism>
<evidence type="ECO:0000259" key="2">
    <source>
        <dbReference type="Pfam" id="PF03572"/>
    </source>
</evidence>
<dbReference type="Pfam" id="PF14684">
    <property type="entry name" value="Tricorn_C1"/>
    <property type="match status" value="1"/>
</dbReference>
<dbReference type="AlphaFoldDB" id="A0A011UY26"/>
<name>A0A011UY26_RUMAL</name>